<organism evidence="2 3">
    <name type="scientific">Pyricularia oryzae</name>
    <name type="common">Rice blast fungus</name>
    <name type="synonym">Magnaporthe oryzae</name>
    <dbReference type="NCBI Taxonomy" id="318829"/>
    <lineage>
        <taxon>Eukaryota</taxon>
        <taxon>Fungi</taxon>
        <taxon>Dikarya</taxon>
        <taxon>Ascomycota</taxon>
        <taxon>Pezizomycotina</taxon>
        <taxon>Sordariomycetes</taxon>
        <taxon>Sordariomycetidae</taxon>
        <taxon>Magnaporthales</taxon>
        <taxon>Pyriculariaceae</taxon>
        <taxon>Pyricularia</taxon>
    </lineage>
</organism>
<accession>A0A4P7MZ42</accession>
<protein>
    <recommendedName>
        <fullName evidence="1">FAS1 domain-containing protein</fullName>
    </recommendedName>
</protein>
<reference evidence="2 3" key="1">
    <citation type="journal article" date="2019" name="Mol. Biol. Evol.">
        <title>Blast fungal genomes show frequent chromosomal changes, gene gains and losses, and effector gene turnover.</title>
        <authorList>
            <person name="Gomez Luciano L.B."/>
            <person name="Jason Tsai I."/>
            <person name="Chuma I."/>
            <person name="Tosa Y."/>
            <person name="Chen Y.H."/>
            <person name="Li J.Y."/>
            <person name="Li M.Y."/>
            <person name="Jade Lu M.Y."/>
            <person name="Nakayashiki H."/>
            <person name="Li W.H."/>
        </authorList>
    </citation>
    <scope>NUCLEOTIDE SEQUENCE [LARGE SCALE GENOMIC DNA]</scope>
    <source>
        <strain evidence="2">MZ5-1-6</strain>
    </source>
</reference>
<dbReference type="Pfam" id="PF02469">
    <property type="entry name" value="Fasciclin"/>
    <property type="match status" value="1"/>
</dbReference>
<dbReference type="AlphaFoldDB" id="A0A4P7MZ42"/>
<evidence type="ECO:0000259" key="1">
    <source>
        <dbReference type="PROSITE" id="PS50213"/>
    </source>
</evidence>
<feature type="domain" description="FAS1" evidence="1">
    <location>
        <begin position="133"/>
        <end position="205"/>
    </location>
</feature>
<name>A0A4P7MZ42_PYROR</name>
<gene>
    <name evidence="2" type="ORF">PoMZ_10038</name>
</gene>
<dbReference type="EMBL" id="CP034204">
    <property type="protein sequence ID" value="QBZ54342.1"/>
    <property type="molecule type" value="Genomic_DNA"/>
</dbReference>
<dbReference type="Gene3D" id="2.30.180.10">
    <property type="entry name" value="FAS1 domain"/>
    <property type="match status" value="1"/>
</dbReference>
<sequence>MLDLLADFEATKNSTLLAMTDTAFEYLANWGMNLSAIDPEIARGIIKYHFFQGVYTSTDYRLQLDGGLMVPSILKPPLLTNTTRGAPVKLLAAGHRGPFSVGCGIQKMLPIVQGDIAHDSGILHTLDQNLVLPHNLSETTRLGKHLDGFWTLVQKAQMAGLIESLQDVTVLLPDNEAVDRVREFYITPISRLATASRLQHSAVSS</sequence>
<feature type="domain" description="FAS1" evidence="1">
    <location>
        <begin position="1"/>
        <end position="130"/>
    </location>
</feature>
<dbReference type="InterPro" id="IPR000782">
    <property type="entry name" value="FAS1_domain"/>
</dbReference>
<dbReference type="InterPro" id="IPR036378">
    <property type="entry name" value="FAS1_dom_sf"/>
</dbReference>
<dbReference type="SUPFAM" id="SSF82153">
    <property type="entry name" value="FAS1 domain"/>
    <property type="match status" value="2"/>
</dbReference>
<dbReference type="Proteomes" id="UP000294847">
    <property type="component" value="Chromosome 1"/>
</dbReference>
<evidence type="ECO:0000313" key="3">
    <source>
        <dbReference type="Proteomes" id="UP000294847"/>
    </source>
</evidence>
<proteinExistence type="predicted"/>
<dbReference type="PROSITE" id="PS50213">
    <property type="entry name" value="FAS1"/>
    <property type="match status" value="2"/>
</dbReference>
<evidence type="ECO:0000313" key="2">
    <source>
        <dbReference type="EMBL" id="QBZ54342.1"/>
    </source>
</evidence>